<reference evidence="11 12" key="1">
    <citation type="journal article" date="2021" name="Int. J. Syst. Evol. Microbiol.">
        <title>Salipiger mangrovisoli sp. nov., isolated from mangrove soil and the proposal for the reclassification of Paraphaeobacter pallidus as Salipiger pallidus comb. nov.</title>
        <authorList>
            <person name="Du J."/>
            <person name="Liu Y."/>
            <person name="Pei T."/>
            <person name="Deng M.R."/>
            <person name="Zhu H."/>
        </authorList>
    </citation>
    <scope>NUCLEOTIDE SEQUENCE [LARGE SCALE GENOMIC DNA]</scope>
    <source>
        <strain evidence="11 12">6D45A</strain>
    </source>
</reference>
<feature type="signal peptide" evidence="9">
    <location>
        <begin position="1"/>
        <end position="24"/>
    </location>
</feature>
<feature type="chain" id="PRO_5046308150" description="Tricorn protease homolog" evidence="9">
    <location>
        <begin position="25"/>
        <end position="1091"/>
    </location>
</feature>
<dbReference type="PANTHER" id="PTHR43253">
    <property type="entry name" value="TRICORN PROTEASE HOMOLOG 2-RELATED"/>
    <property type="match status" value="1"/>
</dbReference>
<dbReference type="CDD" id="cd07562">
    <property type="entry name" value="Peptidase_S41_TRI"/>
    <property type="match status" value="1"/>
</dbReference>
<evidence type="ECO:0000313" key="11">
    <source>
        <dbReference type="EMBL" id="MBE9639359.1"/>
    </source>
</evidence>
<dbReference type="Gene3D" id="2.30.42.10">
    <property type="match status" value="1"/>
</dbReference>
<accession>A0ABR9X792</accession>
<dbReference type="SUPFAM" id="SSF82171">
    <property type="entry name" value="DPP6 N-terminal domain-like"/>
    <property type="match status" value="1"/>
</dbReference>
<dbReference type="SMART" id="SM00228">
    <property type="entry name" value="PDZ"/>
    <property type="match status" value="1"/>
</dbReference>
<comment type="similarity">
    <text evidence="2 7">Belongs to the peptidase S41B family.</text>
</comment>
<dbReference type="Gene3D" id="2.120.10.30">
    <property type="entry name" value="TolB, C-terminal domain"/>
    <property type="match status" value="1"/>
</dbReference>
<dbReference type="Pfam" id="PF14684">
    <property type="entry name" value="Tricorn_C1"/>
    <property type="match status" value="1"/>
</dbReference>
<keyword evidence="12" id="KW-1185">Reference proteome</keyword>
<dbReference type="Proteomes" id="UP000607796">
    <property type="component" value="Unassembled WGS sequence"/>
</dbReference>
<comment type="caution">
    <text evidence="11">The sequence shown here is derived from an EMBL/GenBank/DDBJ whole genome shotgun (WGS) entry which is preliminary data.</text>
</comment>
<dbReference type="PANTHER" id="PTHR43253:SF1">
    <property type="entry name" value="TRICORN PROTEASE HOMOLOG 2-RELATED"/>
    <property type="match status" value="1"/>
</dbReference>
<evidence type="ECO:0000256" key="2">
    <source>
        <dbReference type="ARBA" id="ARBA00008524"/>
    </source>
</evidence>
<dbReference type="EMBL" id="JADFFK010000018">
    <property type="protein sequence ID" value="MBE9639359.1"/>
    <property type="molecule type" value="Genomic_DNA"/>
</dbReference>
<evidence type="ECO:0000256" key="7">
    <source>
        <dbReference type="PIRNR" id="PIRNR036421"/>
    </source>
</evidence>
<dbReference type="SUPFAM" id="SSF50156">
    <property type="entry name" value="PDZ domain-like"/>
    <property type="match status" value="1"/>
</dbReference>
<organism evidence="11 12">
    <name type="scientific">Salipiger mangrovisoli</name>
    <dbReference type="NCBI Taxonomy" id="2865933"/>
    <lineage>
        <taxon>Bacteria</taxon>
        <taxon>Pseudomonadati</taxon>
        <taxon>Pseudomonadota</taxon>
        <taxon>Alphaproteobacteria</taxon>
        <taxon>Rhodobacterales</taxon>
        <taxon>Roseobacteraceae</taxon>
        <taxon>Salipiger</taxon>
    </lineage>
</organism>
<evidence type="ECO:0000256" key="1">
    <source>
        <dbReference type="ARBA" id="ARBA00004496"/>
    </source>
</evidence>
<dbReference type="InterPro" id="IPR001478">
    <property type="entry name" value="PDZ"/>
</dbReference>
<evidence type="ECO:0000259" key="10">
    <source>
        <dbReference type="PROSITE" id="PS50106"/>
    </source>
</evidence>
<feature type="region of interest" description="Disordered" evidence="8">
    <location>
        <begin position="574"/>
        <end position="595"/>
    </location>
</feature>
<feature type="domain" description="PDZ" evidence="10">
    <location>
        <begin position="786"/>
        <end position="862"/>
    </location>
</feature>
<dbReference type="RefSeq" id="WP_194136645.1">
    <property type="nucleotide sequence ID" value="NZ_JADFFK010000018.1"/>
</dbReference>
<dbReference type="SUPFAM" id="SSF52096">
    <property type="entry name" value="ClpP/crotonase"/>
    <property type="match status" value="1"/>
</dbReference>
<dbReference type="InterPro" id="IPR011659">
    <property type="entry name" value="WD40"/>
</dbReference>
<protein>
    <recommendedName>
        <fullName evidence="7">Tricorn protease homolog</fullName>
        <ecNumber evidence="7">3.4.21.-</ecNumber>
    </recommendedName>
</protein>
<keyword evidence="5 7" id="KW-0378">Hydrolase</keyword>
<evidence type="ECO:0000256" key="8">
    <source>
        <dbReference type="SAM" id="MobiDB-lite"/>
    </source>
</evidence>
<dbReference type="InterPro" id="IPR036034">
    <property type="entry name" value="PDZ_sf"/>
</dbReference>
<comment type="function">
    <text evidence="7">Degrades oligopeptides.</text>
</comment>
<proteinExistence type="inferred from homology"/>
<keyword evidence="6 7" id="KW-0720">Serine protease</keyword>
<dbReference type="InterPro" id="IPR011042">
    <property type="entry name" value="6-blade_b-propeller_TolB-like"/>
</dbReference>
<evidence type="ECO:0000256" key="5">
    <source>
        <dbReference type="ARBA" id="ARBA00022801"/>
    </source>
</evidence>
<comment type="subcellular location">
    <subcellularLocation>
        <location evidence="1 7">Cytoplasm</location>
    </subcellularLocation>
</comment>
<dbReference type="InterPro" id="IPR028204">
    <property type="entry name" value="Tricorn_C1"/>
</dbReference>
<dbReference type="SUPFAM" id="SSF69304">
    <property type="entry name" value="Tricorn protease N-terminal domain"/>
    <property type="match status" value="1"/>
</dbReference>
<evidence type="ECO:0000313" key="12">
    <source>
        <dbReference type="Proteomes" id="UP000607796"/>
    </source>
</evidence>
<keyword evidence="3 7" id="KW-0963">Cytoplasm</keyword>
<dbReference type="InterPro" id="IPR012393">
    <property type="entry name" value="Tricorn_protease"/>
</dbReference>
<evidence type="ECO:0000256" key="3">
    <source>
        <dbReference type="ARBA" id="ARBA00022490"/>
    </source>
</evidence>
<dbReference type="Pfam" id="PF07676">
    <property type="entry name" value="PD40"/>
    <property type="match status" value="1"/>
</dbReference>
<dbReference type="Gene3D" id="2.120.10.60">
    <property type="entry name" value="Tricorn protease N-terminal domain"/>
    <property type="match status" value="1"/>
</dbReference>
<gene>
    <name evidence="11" type="ORF">IQ782_21115</name>
</gene>
<dbReference type="InterPro" id="IPR005151">
    <property type="entry name" value="Tail-specific_protease"/>
</dbReference>
<dbReference type="InterPro" id="IPR029045">
    <property type="entry name" value="ClpP/crotonase-like_dom_sf"/>
</dbReference>
<sequence>MKAFAYLVAGLLTLLLPAAPAASADVGPYWIRGAQVAPDGRSIAFTYRGQIWLVPRAGGEAVPLTERQFRSSAPVWSPDSRRIAFGSDRFNVSDVFVMSVDGGEITRLTQHSGAERPLAFTADGTEVLFASEQLGDPTADHLAGLGLSSGVVMRVPVAGGRARLVMPLPAGQADVSPDGRMLAYVDRTSPEVPWRKREISDGTTDIWLYDMQEGTHRRLTGYRGSDRSPAFAADGSGLYWATEMPEAGIEDPDAAPETFNIWRMALDGKAAPTRVTSHRSLPVRFVSAADDGTLVYTYDTQIWRLDPGAERPVQVPVHIRQGTLLTGEVFGDLGEQITETAVSPDGGELAVVARGDIFVLSPVTGDFRRITDTPQAEQSVSYAPDGRRLLYAAERSGDWDIYQTALPRADDANILTAVELEETLLIDTETDALQPAYAPDGARVAYRDDRNAIRIWDAARGTSTEMLPDGATYFYGEAEFDFQWSPDGRYILTTTGFASANTEVELIETTGAHARHAISDSGFGDHGAGFSPDGTVVFWATDRFSQRNLDEQGGLEDMVAAYLTSESYLRRELGDEAASGRASPEPAGTADAQHAPVVQPDFDGLPYRKVRVTGAPVLPLLAEMTPDNSAMLLITFQPASGVLAGSAIDMASGRPRQIFATSPAGIVDVAVSPDRATIYLVHADGLERVDVASGLSVPVPFRLQASFNPVAEMEYLFEHHWRFVQSKFYDAGMHGVDWPAMRDVYARYLPHISHWEDFAELMNELLGELNASHLNSSFKADSPAWDSTAELGLYYDTSHDGPGVRIAAALPGGPAALVGPPLGAGAVIRAVDGTPIAADEDIAPLLNRRAGDLLRLTVQPAGGGAAQDVTLRAAAPGTEAGLAYERWVSRRRALVDALSGGRLGYTHVPRMDDSAFRQVYSDLMGKARDKEGAIVDERFNFGGFQHDQLTAFLTGSRHSGLVTRSGVDLGTTPYTRWAKPTALVVNSWDYSDASVFPYYYIHEGLGPSVGDRVPGTGTAVLRPPLLEPRLVLGVPQLGFRTVEGQFFENREIVPDEIVRVTPDDIEAGRDPQLEAAVAALLRAIDEERGAP</sequence>
<dbReference type="Pfam" id="PF26549">
    <property type="entry name" value="Tricorn_N"/>
    <property type="match status" value="1"/>
</dbReference>
<keyword evidence="4 7" id="KW-0645">Protease</keyword>
<dbReference type="Gene3D" id="3.30.750.44">
    <property type="match status" value="1"/>
</dbReference>
<evidence type="ECO:0000256" key="9">
    <source>
        <dbReference type="SAM" id="SignalP"/>
    </source>
</evidence>
<dbReference type="Pfam" id="PF03572">
    <property type="entry name" value="Peptidase_S41"/>
    <property type="match status" value="1"/>
</dbReference>
<dbReference type="PIRSF" id="PIRSF036421">
    <property type="entry name" value="Tricorn_protease"/>
    <property type="match status" value="1"/>
</dbReference>
<name>A0ABR9X792_9RHOB</name>
<evidence type="ECO:0000256" key="4">
    <source>
        <dbReference type="ARBA" id="ARBA00022670"/>
    </source>
</evidence>
<evidence type="ECO:0000256" key="6">
    <source>
        <dbReference type="ARBA" id="ARBA00022825"/>
    </source>
</evidence>
<dbReference type="Gene3D" id="3.90.226.10">
    <property type="entry name" value="2-enoyl-CoA Hydratase, Chain A, domain 1"/>
    <property type="match status" value="1"/>
</dbReference>
<dbReference type="PROSITE" id="PS50106">
    <property type="entry name" value="PDZ"/>
    <property type="match status" value="1"/>
</dbReference>
<dbReference type="EC" id="3.4.21.-" evidence="7"/>
<keyword evidence="9" id="KW-0732">Signal</keyword>